<dbReference type="InterPro" id="IPR011330">
    <property type="entry name" value="Glyco_hydro/deAcase_b/a-brl"/>
</dbReference>
<evidence type="ECO:0000256" key="2">
    <source>
        <dbReference type="ARBA" id="ARBA00022729"/>
    </source>
</evidence>
<dbReference type="AlphaFoldDB" id="A0A4U8YRU4"/>
<accession>A0A4U8YRU4</accession>
<dbReference type="InterPro" id="IPR002509">
    <property type="entry name" value="NODB_dom"/>
</dbReference>
<dbReference type="EMBL" id="CAADHO010000010">
    <property type="protein sequence ID" value="VFQ46621.1"/>
    <property type="molecule type" value="Genomic_DNA"/>
</dbReference>
<dbReference type="CDD" id="cd10973">
    <property type="entry name" value="CE4_DAC_u4_5s"/>
    <property type="match status" value="1"/>
</dbReference>
<protein>
    <submittedName>
        <fullName evidence="5">Glycoside hydrolase/deacetylase beta/alpha-barrel</fullName>
    </submittedName>
</protein>
<proteinExistence type="predicted"/>
<feature type="domain" description="Ig-like" evidence="3">
    <location>
        <begin position="264"/>
        <end position="315"/>
    </location>
</feature>
<dbReference type="InterPro" id="IPR007110">
    <property type="entry name" value="Ig-like_dom"/>
</dbReference>
<reference evidence="5 6" key="1">
    <citation type="submission" date="2019-03" db="EMBL/GenBank/DDBJ databases">
        <authorList>
            <person name="Nijsse B."/>
        </authorList>
    </citation>
    <scope>NUCLEOTIDE SEQUENCE [LARGE SCALE GENOMIC DNA]</scope>
    <source>
        <strain evidence="5">Desulfoluna butyratoxydans MSL71</strain>
    </source>
</reference>
<keyword evidence="2" id="KW-0732">Signal</keyword>
<organism evidence="5 6">
    <name type="scientific">Desulfoluna butyratoxydans</name>
    <dbReference type="NCBI Taxonomy" id="231438"/>
    <lineage>
        <taxon>Bacteria</taxon>
        <taxon>Pseudomonadati</taxon>
        <taxon>Thermodesulfobacteriota</taxon>
        <taxon>Desulfobacteria</taxon>
        <taxon>Desulfobacterales</taxon>
        <taxon>Desulfolunaceae</taxon>
        <taxon>Desulfoluna</taxon>
    </lineage>
</organism>
<feature type="domain" description="NodB homology" evidence="4">
    <location>
        <begin position="92"/>
        <end position="300"/>
    </location>
</feature>
<comment type="subcellular location">
    <subcellularLocation>
        <location evidence="1">Secreted</location>
    </subcellularLocation>
</comment>
<dbReference type="Gene3D" id="3.20.20.370">
    <property type="entry name" value="Glycoside hydrolase/deacetylase"/>
    <property type="match status" value="1"/>
</dbReference>
<sequence>MRLIGLRCVMKALMGLVLVGVFCGGVAPAYAGSGSAVIFMYHRFGDERFPSTNIRMEQFKEHLAYLEENGYRVAPLDEVVATLKRGDTFAEKTVALTMDDAYASVYENAWPLLKEKGWPFTVFVATDGVDRRFSDYMTWDQMRELKAEGVQFANHSASHPHMIDRADGETEAQWLARIRADVLKAQARLDKELGPCPKMLAYPYGEYNSKVAALVAELGFLAFGQHSGAAGPTTDFKAVPRFPMSEAYGTIRSFRTKARTLAFPIVSMTPWDPETTDRQPELEVSVGEGDAIWNELSCFVSGQGRVEVRWVVPGKTFKVRSEKPLPPGRHKYNLTVPAGDRRAYHWFSRQWIVREE</sequence>
<dbReference type="InterPro" id="IPR051398">
    <property type="entry name" value="Polysacch_Deacetylase"/>
</dbReference>
<dbReference type="GO" id="GO:0005975">
    <property type="term" value="P:carbohydrate metabolic process"/>
    <property type="evidence" value="ECO:0007669"/>
    <property type="project" value="InterPro"/>
</dbReference>
<dbReference type="Proteomes" id="UP000507962">
    <property type="component" value="Unassembled WGS sequence"/>
</dbReference>
<evidence type="ECO:0000256" key="1">
    <source>
        <dbReference type="ARBA" id="ARBA00004613"/>
    </source>
</evidence>
<dbReference type="RefSeq" id="WP_180144742.1">
    <property type="nucleotide sequence ID" value="NZ_CAADHO010000010.1"/>
</dbReference>
<dbReference type="SUPFAM" id="SSF88713">
    <property type="entry name" value="Glycoside hydrolase/deacetylase"/>
    <property type="match status" value="1"/>
</dbReference>
<evidence type="ECO:0000313" key="5">
    <source>
        <dbReference type="EMBL" id="VFQ46621.1"/>
    </source>
</evidence>
<name>A0A4U8YRU4_9BACT</name>
<dbReference type="PANTHER" id="PTHR34216">
    <property type="match status" value="1"/>
</dbReference>
<evidence type="ECO:0000259" key="3">
    <source>
        <dbReference type="PROSITE" id="PS50835"/>
    </source>
</evidence>
<dbReference type="Pfam" id="PF01522">
    <property type="entry name" value="Polysacc_deac_1"/>
    <property type="match status" value="1"/>
</dbReference>
<dbReference type="GO" id="GO:0016810">
    <property type="term" value="F:hydrolase activity, acting on carbon-nitrogen (but not peptide) bonds"/>
    <property type="evidence" value="ECO:0007669"/>
    <property type="project" value="InterPro"/>
</dbReference>
<dbReference type="PROSITE" id="PS51677">
    <property type="entry name" value="NODB"/>
    <property type="match status" value="1"/>
</dbReference>
<gene>
    <name evidence="5" type="ORF">MSL71_42910</name>
</gene>
<dbReference type="PROSITE" id="PS50835">
    <property type="entry name" value="IG_LIKE"/>
    <property type="match status" value="1"/>
</dbReference>
<keyword evidence="5" id="KW-0378">Hydrolase</keyword>
<evidence type="ECO:0000259" key="4">
    <source>
        <dbReference type="PROSITE" id="PS51677"/>
    </source>
</evidence>
<dbReference type="PANTHER" id="PTHR34216:SF3">
    <property type="entry name" value="POLY-BETA-1,6-N-ACETYL-D-GLUCOSAMINE N-DEACETYLASE"/>
    <property type="match status" value="1"/>
</dbReference>
<keyword evidence="6" id="KW-1185">Reference proteome</keyword>
<evidence type="ECO:0000313" key="6">
    <source>
        <dbReference type="Proteomes" id="UP000507962"/>
    </source>
</evidence>
<dbReference type="GO" id="GO:0005576">
    <property type="term" value="C:extracellular region"/>
    <property type="evidence" value="ECO:0007669"/>
    <property type="project" value="UniProtKB-SubCell"/>
</dbReference>